<accession>A0A8S1VY31</accession>
<organism evidence="1 2">
    <name type="scientific">Paramecium octaurelia</name>
    <dbReference type="NCBI Taxonomy" id="43137"/>
    <lineage>
        <taxon>Eukaryota</taxon>
        <taxon>Sar</taxon>
        <taxon>Alveolata</taxon>
        <taxon>Ciliophora</taxon>
        <taxon>Intramacronucleata</taxon>
        <taxon>Oligohymenophorea</taxon>
        <taxon>Peniculida</taxon>
        <taxon>Parameciidae</taxon>
        <taxon>Paramecium</taxon>
    </lineage>
</organism>
<protein>
    <submittedName>
        <fullName evidence="1">Uncharacterized protein</fullName>
    </submittedName>
</protein>
<name>A0A8S1VY31_PAROT</name>
<evidence type="ECO:0000313" key="1">
    <source>
        <dbReference type="EMBL" id="CAD8180792.1"/>
    </source>
</evidence>
<gene>
    <name evidence="1" type="ORF">POCTA_138.1.T0750228</name>
</gene>
<reference evidence="1" key="1">
    <citation type="submission" date="2021-01" db="EMBL/GenBank/DDBJ databases">
        <authorList>
            <consortium name="Genoscope - CEA"/>
            <person name="William W."/>
        </authorList>
    </citation>
    <scope>NUCLEOTIDE SEQUENCE</scope>
</reference>
<keyword evidence="2" id="KW-1185">Reference proteome</keyword>
<dbReference type="Proteomes" id="UP000683925">
    <property type="component" value="Unassembled WGS sequence"/>
</dbReference>
<proteinExistence type="predicted"/>
<dbReference type="EMBL" id="CAJJDP010000074">
    <property type="protein sequence ID" value="CAD8180792.1"/>
    <property type="molecule type" value="Genomic_DNA"/>
</dbReference>
<evidence type="ECO:0000313" key="2">
    <source>
        <dbReference type="Proteomes" id="UP000683925"/>
    </source>
</evidence>
<sequence>MNPLAVIKVKIIRILYLIEKESKAFETQLEKSQNNQIEIGNRIEKRLKSKLQGYLIGKLSDKFQQFRLDYQIQINKEDFQISSERSTKLYDIVKQRYKTEKIVTIEPLKEQGMKYLVLLKDCQIKKIEVYLDCRTLFEKNQQPSALECSRISRVKSKEKFREEAQASQFRFTKRFKNKKYIAAKA</sequence>
<comment type="caution">
    <text evidence="1">The sequence shown here is derived from an EMBL/GenBank/DDBJ whole genome shotgun (WGS) entry which is preliminary data.</text>
</comment>
<dbReference type="AlphaFoldDB" id="A0A8S1VY31"/>